<dbReference type="PANTHER" id="PTHR44688:SF16">
    <property type="entry name" value="DNA-BINDING TRANSCRIPTIONAL ACTIVATOR DEVR_DOSR"/>
    <property type="match status" value="1"/>
</dbReference>
<keyword evidence="6" id="KW-1185">Reference proteome</keyword>
<dbReference type="CDD" id="cd06170">
    <property type="entry name" value="LuxR_C_like"/>
    <property type="match status" value="1"/>
</dbReference>
<dbReference type="InterPro" id="IPR036388">
    <property type="entry name" value="WH-like_DNA-bd_sf"/>
</dbReference>
<proteinExistence type="predicted"/>
<feature type="domain" description="HTH luxR-type" evidence="4">
    <location>
        <begin position="764"/>
        <end position="829"/>
    </location>
</feature>
<keyword evidence="1" id="KW-0805">Transcription regulation</keyword>
<dbReference type="InterPro" id="IPR016032">
    <property type="entry name" value="Sig_transdc_resp-reg_C-effctor"/>
</dbReference>
<evidence type="ECO:0000256" key="1">
    <source>
        <dbReference type="ARBA" id="ARBA00023015"/>
    </source>
</evidence>
<accession>A0A2P8E007</accession>
<name>A0A2P8E007_9ACTN</name>
<keyword evidence="3" id="KW-0804">Transcription</keyword>
<dbReference type="Gene3D" id="1.10.10.10">
    <property type="entry name" value="Winged helix-like DNA-binding domain superfamily/Winged helix DNA-binding domain"/>
    <property type="match status" value="1"/>
</dbReference>
<reference evidence="5 6" key="1">
    <citation type="submission" date="2018-03" db="EMBL/GenBank/DDBJ databases">
        <title>Genomic Encyclopedia of Archaeal and Bacterial Type Strains, Phase II (KMG-II): from individual species to whole genera.</title>
        <authorList>
            <person name="Goeker M."/>
        </authorList>
    </citation>
    <scope>NUCLEOTIDE SEQUENCE [LARGE SCALE GENOMIC DNA]</scope>
    <source>
        <strain evidence="5 6">DSM 45211</strain>
    </source>
</reference>
<dbReference type="Pfam" id="PF25873">
    <property type="entry name" value="WHD_MalT"/>
    <property type="match status" value="1"/>
</dbReference>
<comment type="caution">
    <text evidence="5">The sequence shown here is derived from an EMBL/GenBank/DDBJ whole genome shotgun (WGS) entry which is preliminary data.</text>
</comment>
<dbReference type="PROSITE" id="PS50043">
    <property type="entry name" value="HTH_LUXR_2"/>
    <property type="match status" value="1"/>
</dbReference>
<gene>
    <name evidence="5" type="ORF">CLV30_109110</name>
</gene>
<protein>
    <submittedName>
        <fullName evidence="5">LuxR family maltose regulon positive regulatory protein</fullName>
    </submittedName>
</protein>
<keyword evidence="2" id="KW-0238">DNA-binding</keyword>
<organism evidence="5 6">
    <name type="scientific">Haloactinopolyspora alba</name>
    <dbReference type="NCBI Taxonomy" id="648780"/>
    <lineage>
        <taxon>Bacteria</taxon>
        <taxon>Bacillati</taxon>
        <taxon>Actinomycetota</taxon>
        <taxon>Actinomycetes</taxon>
        <taxon>Jiangellales</taxon>
        <taxon>Jiangellaceae</taxon>
        <taxon>Haloactinopolyspora</taxon>
    </lineage>
</organism>
<dbReference type="Pfam" id="PF00196">
    <property type="entry name" value="GerE"/>
    <property type="match status" value="1"/>
</dbReference>
<evidence type="ECO:0000259" key="4">
    <source>
        <dbReference type="PROSITE" id="PS50043"/>
    </source>
</evidence>
<evidence type="ECO:0000313" key="5">
    <source>
        <dbReference type="EMBL" id="PSL02802.1"/>
    </source>
</evidence>
<dbReference type="Proteomes" id="UP000243528">
    <property type="component" value="Unassembled WGS sequence"/>
</dbReference>
<dbReference type="SUPFAM" id="SSF46894">
    <property type="entry name" value="C-terminal effector domain of the bipartite response regulators"/>
    <property type="match status" value="1"/>
</dbReference>
<dbReference type="GO" id="GO:0003677">
    <property type="term" value="F:DNA binding"/>
    <property type="evidence" value="ECO:0007669"/>
    <property type="project" value="UniProtKB-KW"/>
</dbReference>
<sequence>MLLSQFWRSLRPEGVSAAWLSLDEHDNDPYVLWSGILRACGRAVRGLDTPAEVRLGALSPPADGTYRGFLTAFVDALDSLPGVLWIILDDVHVVTSGSALDGLAALLKYRPSTLRLALGSRMDPPLPTARLLLDGHAWALRAADLAFDRSEADQLLRGHAIELDEHDLAVLMARTEGWAAGLSLAALSLASQDDVSKYIAGFAGDERPLADYLVAEVLASLSEETVDLLLATSVAETLTADLASRLSGRDDAGAVLARLARDNALVYRVGRGPTSYRLHGLLRSFLLAEGARRNAQAQRRHHLVASEWFADHHIPGSALDHAVSGEDWPRVAELVHREGVRLLLDSEAPSLRRAFRSMPEDVLAQPTTALIGALAALEKGALSSARRYIDRVGRRPEAHESPRLRLLHATALLYEARLCGDRSARLVELIDLSDRPAGAEPDLELLAAVNRGILRIWFTEYRRAEADLVAALRMARHDGRDALTLECLCYLAVSAAARGDFVALAGYCDEAIEFAGRKGWSSAARMAPVYLLGAGVAWQRLDDTEAARLLSLVATVDADLEPEVDLSARLLEACLAAAEAPSRRDAVRRLRQAWPPHDELRLLPVSVSSVCLTELQLALSAGDRFGAAEALGRAERVLGDAGDVRVMRALLHARAGRKAAARSALGPVLSGTIECHVVSSEITGWLLSAHFAAESDEQARAHEALLCALDLAAPRQMFRELIAASARVKSMLIHNDGRFGEHDEFVRRVVAATAVPDRAVEGAAMVSGEALTARELDLLRDLPSLLSLEEIADAHVLSVNTVKTHLKAIYRKFDVGSRRQAVDRARELGLL</sequence>
<dbReference type="GO" id="GO:0006355">
    <property type="term" value="P:regulation of DNA-templated transcription"/>
    <property type="evidence" value="ECO:0007669"/>
    <property type="project" value="InterPro"/>
</dbReference>
<evidence type="ECO:0000313" key="6">
    <source>
        <dbReference type="Proteomes" id="UP000243528"/>
    </source>
</evidence>
<dbReference type="InterPro" id="IPR000792">
    <property type="entry name" value="Tscrpt_reg_LuxR_C"/>
</dbReference>
<evidence type="ECO:0000256" key="3">
    <source>
        <dbReference type="ARBA" id="ARBA00023163"/>
    </source>
</evidence>
<dbReference type="InterPro" id="IPR059106">
    <property type="entry name" value="WHD_MalT"/>
</dbReference>
<dbReference type="RefSeq" id="WP_165358628.1">
    <property type="nucleotide sequence ID" value="NZ_PYGE01000009.1"/>
</dbReference>
<evidence type="ECO:0000256" key="2">
    <source>
        <dbReference type="ARBA" id="ARBA00023125"/>
    </source>
</evidence>
<dbReference type="EMBL" id="PYGE01000009">
    <property type="protein sequence ID" value="PSL02802.1"/>
    <property type="molecule type" value="Genomic_DNA"/>
</dbReference>
<dbReference type="AlphaFoldDB" id="A0A2P8E007"/>
<dbReference type="SMART" id="SM00421">
    <property type="entry name" value="HTH_LUXR"/>
    <property type="match status" value="1"/>
</dbReference>
<dbReference type="PANTHER" id="PTHR44688">
    <property type="entry name" value="DNA-BINDING TRANSCRIPTIONAL ACTIVATOR DEVR_DOSR"/>
    <property type="match status" value="1"/>
</dbReference>